<evidence type="ECO:0000313" key="2">
    <source>
        <dbReference type="Proteomes" id="UP000443353"/>
    </source>
</evidence>
<accession>A0A7X3G6B0</accession>
<evidence type="ECO:0000313" key="1">
    <source>
        <dbReference type="EMBL" id="MVW64470.1"/>
    </source>
</evidence>
<evidence type="ECO:0008006" key="3">
    <source>
        <dbReference type="Google" id="ProtNLM"/>
    </source>
</evidence>
<keyword evidence="2" id="KW-1185">Reference proteome</keyword>
<reference evidence="1 2" key="1">
    <citation type="submission" date="2019-12" db="EMBL/GenBank/DDBJ databases">
        <authorList>
            <person name="Li C."/>
            <person name="Zhao J."/>
        </authorList>
    </citation>
    <scope>NUCLEOTIDE SEQUENCE [LARGE SCALE GENOMIC DNA]</scope>
    <source>
        <strain evidence="1 2">NEAU-DD11</strain>
    </source>
</reference>
<comment type="caution">
    <text evidence="1">The sequence shown here is derived from an EMBL/GenBank/DDBJ whole genome shotgun (WGS) entry which is preliminary data.</text>
</comment>
<dbReference type="AlphaFoldDB" id="A0A7X3G6B0"/>
<dbReference type="PROSITE" id="PS51257">
    <property type="entry name" value="PROKAR_LIPOPROTEIN"/>
    <property type="match status" value="1"/>
</dbReference>
<dbReference type="Proteomes" id="UP000443353">
    <property type="component" value="Unassembled WGS sequence"/>
</dbReference>
<proteinExistence type="predicted"/>
<name>A0A7X3G6B0_9BURK</name>
<gene>
    <name evidence="1" type="ORF">GPY61_31600</name>
</gene>
<protein>
    <recommendedName>
        <fullName evidence="3">Entry exclusion lipoprotein TrbK</fullName>
    </recommendedName>
</protein>
<dbReference type="EMBL" id="WSES01000016">
    <property type="protein sequence ID" value="MVW64470.1"/>
    <property type="molecule type" value="Genomic_DNA"/>
</dbReference>
<dbReference type="RefSeq" id="WP_160410906.1">
    <property type="nucleotide sequence ID" value="NZ_WSES01000016.1"/>
</dbReference>
<sequence>MKNLFFPIIVALAVIGCSDNVPSVQDPHNIVISGTPMTQQAFLEKYCAGKTQHETCIKVYRAMIADSTKSKSGVVRF</sequence>
<organism evidence="1 2">
    <name type="scientific">Massilia cellulosiltytica</name>
    <dbReference type="NCBI Taxonomy" id="2683234"/>
    <lineage>
        <taxon>Bacteria</taxon>
        <taxon>Pseudomonadati</taxon>
        <taxon>Pseudomonadota</taxon>
        <taxon>Betaproteobacteria</taxon>
        <taxon>Burkholderiales</taxon>
        <taxon>Oxalobacteraceae</taxon>
        <taxon>Telluria group</taxon>
        <taxon>Massilia</taxon>
    </lineage>
</organism>